<sequence length="241" mass="26843">MPSSVACACVCSMVQQCCSTSYETASGRCILNKRTSPETETADNSNVMMKIPDSISNHQPKDCSDLPPCTKSGVFEIYPDGTNKIDLYCDMDTAGGGWTVAVGPMGNDNLHILTKARNYVMRFEMQDFENNTAYAEEYQSFRVNNEASKYTVSFTGYMGTAGNGFENNNGMKFTTRDRDNDLHMYHCGLGQQGAWWYNACSQSTLNGIYKPEGTTGAKIIYWKTWRNTTLKATGMKIRPIN</sequence>
<proteinExistence type="predicted"/>
<dbReference type="Pfam" id="PF00147">
    <property type="entry name" value="Fibrinogen_C"/>
    <property type="match status" value="2"/>
</dbReference>
<reference evidence="3 4" key="1">
    <citation type="submission" date="2020-06" db="EMBL/GenBank/DDBJ databases">
        <authorList>
            <person name="Li R."/>
            <person name="Bekaert M."/>
        </authorList>
    </citation>
    <scope>NUCLEOTIDE SEQUENCE [LARGE SCALE GENOMIC DNA]</scope>
    <source>
        <strain evidence="4">wild</strain>
    </source>
</reference>
<evidence type="ECO:0000256" key="1">
    <source>
        <dbReference type="ARBA" id="ARBA00023157"/>
    </source>
</evidence>
<name>A0A6J7ZW65_MYTCO</name>
<dbReference type="PANTHER" id="PTHR19143">
    <property type="entry name" value="FIBRINOGEN/TENASCIN/ANGIOPOEITIN"/>
    <property type="match status" value="1"/>
</dbReference>
<evidence type="ECO:0000313" key="4">
    <source>
        <dbReference type="Proteomes" id="UP000507470"/>
    </source>
</evidence>
<feature type="domain" description="Fibrinogen C-terminal" evidence="2">
    <location>
        <begin position="54"/>
        <end position="100"/>
    </location>
</feature>
<dbReference type="InterPro" id="IPR036056">
    <property type="entry name" value="Fibrinogen-like_C"/>
</dbReference>
<dbReference type="AlphaFoldDB" id="A0A6J7ZW65"/>
<keyword evidence="4" id="KW-1185">Reference proteome</keyword>
<organism evidence="3 4">
    <name type="scientific">Mytilus coruscus</name>
    <name type="common">Sea mussel</name>
    <dbReference type="NCBI Taxonomy" id="42192"/>
    <lineage>
        <taxon>Eukaryota</taxon>
        <taxon>Metazoa</taxon>
        <taxon>Spiralia</taxon>
        <taxon>Lophotrochozoa</taxon>
        <taxon>Mollusca</taxon>
        <taxon>Bivalvia</taxon>
        <taxon>Autobranchia</taxon>
        <taxon>Pteriomorphia</taxon>
        <taxon>Mytilida</taxon>
        <taxon>Mytiloidea</taxon>
        <taxon>Mytilidae</taxon>
        <taxon>Mytilinae</taxon>
        <taxon>Mytilus</taxon>
    </lineage>
</organism>
<keyword evidence="1" id="KW-1015">Disulfide bond</keyword>
<dbReference type="SMART" id="SM00186">
    <property type="entry name" value="FBG"/>
    <property type="match status" value="1"/>
</dbReference>
<dbReference type="NCBIfam" id="NF040941">
    <property type="entry name" value="GGGWT_bact"/>
    <property type="match status" value="1"/>
</dbReference>
<evidence type="ECO:0000313" key="3">
    <source>
        <dbReference type="EMBL" id="CAC5356521.1"/>
    </source>
</evidence>
<dbReference type="Gene3D" id="3.90.215.10">
    <property type="entry name" value="Gamma Fibrinogen, chain A, domain 1"/>
    <property type="match status" value="2"/>
</dbReference>
<gene>
    <name evidence="3" type="ORF">MCOR_625</name>
</gene>
<dbReference type="PROSITE" id="PS51406">
    <property type="entry name" value="FIBRINOGEN_C_2"/>
    <property type="match status" value="2"/>
</dbReference>
<dbReference type="PROSITE" id="PS00514">
    <property type="entry name" value="FIBRINOGEN_C_1"/>
    <property type="match status" value="1"/>
</dbReference>
<dbReference type="InterPro" id="IPR014716">
    <property type="entry name" value="Fibrinogen_a/b/g_C_1"/>
</dbReference>
<accession>A0A6J7ZW65</accession>
<dbReference type="InterPro" id="IPR050373">
    <property type="entry name" value="Fibrinogen_C-term_domain"/>
</dbReference>
<dbReference type="SUPFAM" id="SSF56496">
    <property type="entry name" value="Fibrinogen C-terminal domain-like"/>
    <property type="match status" value="1"/>
</dbReference>
<dbReference type="OrthoDB" id="7940501at2759"/>
<dbReference type="Proteomes" id="UP000507470">
    <property type="component" value="Unassembled WGS sequence"/>
</dbReference>
<dbReference type="GO" id="GO:0005615">
    <property type="term" value="C:extracellular space"/>
    <property type="evidence" value="ECO:0007669"/>
    <property type="project" value="TreeGrafter"/>
</dbReference>
<protein>
    <recommendedName>
        <fullName evidence="2">Fibrinogen C-terminal domain-containing protein</fullName>
    </recommendedName>
</protein>
<feature type="domain" description="Fibrinogen C-terminal" evidence="2">
    <location>
        <begin position="106"/>
        <end position="241"/>
    </location>
</feature>
<dbReference type="InterPro" id="IPR002181">
    <property type="entry name" value="Fibrinogen_a/b/g_C_dom"/>
</dbReference>
<dbReference type="InterPro" id="IPR020837">
    <property type="entry name" value="Fibrinogen_CS"/>
</dbReference>
<dbReference type="CDD" id="cd00087">
    <property type="entry name" value="FReD"/>
    <property type="match status" value="1"/>
</dbReference>
<evidence type="ECO:0000259" key="2">
    <source>
        <dbReference type="PROSITE" id="PS51406"/>
    </source>
</evidence>
<dbReference type="EMBL" id="CACVKT020000157">
    <property type="protein sequence ID" value="CAC5356521.1"/>
    <property type="molecule type" value="Genomic_DNA"/>
</dbReference>